<evidence type="ECO:0000313" key="3">
    <source>
        <dbReference type="EnsemblMetazoa" id="tetur12g00950.1"/>
    </source>
</evidence>
<keyword evidence="2" id="KW-0472">Membrane</keyword>
<dbReference type="EMBL" id="CAEY01000112">
    <property type="status" value="NOT_ANNOTATED_CDS"/>
    <property type="molecule type" value="Genomic_DNA"/>
</dbReference>
<feature type="compositionally biased region" description="Low complexity" evidence="1">
    <location>
        <begin position="130"/>
        <end position="141"/>
    </location>
</feature>
<dbReference type="AlphaFoldDB" id="T1KID2"/>
<keyword evidence="4" id="KW-1185">Reference proteome</keyword>
<accession>T1KID2</accession>
<name>T1KID2_TETUR</name>
<reference evidence="3" key="2">
    <citation type="submission" date="2015-06" db="UniProtKB">
        <authorList>
            <consortium name="EnsemblMetazoa"/>
        </authorList>
    </citation>
    <scope>IDENTIFICATION</scope>
</reference>
<organism evidence="3 4">
    <name type="scientific">Tetranychus urticae</name>
    <name type="common">Two-spotted spider mite</name>
    <dbReference type="NCBI Taxonomy" id="32264"/>
    <lineage>
        <taxon>Eukaryota</taxon>
        <taxon>Metazoa</taxon>
        <taxon>Ecdysozoa</taxon>
        <taxon>Arthropoda</taxon>
        <taxon>Chelicerata</taxon>
        <taxon>Arachnida</taxon>
        <taxon>Acari</taxon>
        <taxon>Acariformes</taxon>
        <taxon>Trombidiformes</taxon>
        <taxon>Prostigmata</taxon>
        <taxon>Eleutherengona</taxon>
        <taxon>Raphignathae</taxon>
        <taxon>Tetranychoidea</taxon>
        <taxon>Tetranychidae</taxon>
        <taxon>Tetranychus</taxon>
    </lineage>
</organism>
<sequence length="194" mass="22152">MNPKYYPRIKIKTGSDRVWRRPEQTQDLPHYLICIGKYSIFIFSFMINLILISFFKSLGSKTNMEKLKKKPELSQDLKEKFYTCKDITKYFTSAASSEKPAVARKGRPTKRKRAASKEPQRKETTEDEATSSTNQTSQNQSDAEEQASESSDQEDSSADYAGATLPFTDLEYAWMTPLEIPTNLHCGVCYGNML</sequence>
<feature type="transmembrane region" description="Helical" evidence="2">
    <location>
        <begin position="38"/>
        <end position="59"/>
    </location>
</feature>
<feature type="compositionally biased region" description="Basic residues" evidence="1">
    <location>
        <begin position="102"/>
        <end position="114"/>
    </location>
</feature>
<dbReference type="Proteomes" id="UP000015104">
    <property type="component" value="Unassembled WGS sequence"/>
</dbReference>
<feature type="compositionally biased region" description="Basic and acidic residues" evidence="1">
    <location>
        <begin position="115"/>
        <end position="124"/>
    </location>
</feature>
<keyword evidence="2" id="KW-0812">Transmembrane</keyword>
<dbReference type="EnsemblMetazoa" id="tetur12g00950.1">
    <property type="protein sequence ID" value="tetur12g00950.1"/>
    <property type="gene ID" value="tetur12g00950"/>
</dbReference>
<evidence type="ECO:0000313" key="4">
    <source>
        <dbReference type="Proteomes" id="UP000015104"/>
    </source>
</evidence>
<evidence type="ECO:0000256" key="2">
    <source>
        <dbReference type="SAM" id="Phobius"/>
    </source>
</evidence>
<feature type="compositionally biased region" description="Acidic residues" evidence="1">
    <location>
        <begin position="142"/>
        <end position="157"/>
    </location>
</feature>
<feature type="region of interest" description="Disordered" evidence="1">
    <location>
        <begin position="96"/>
        <end position="159"/>
    </location>
</feature>
<proteinExistence type="predicted"/>
<evidence type="ECO:0000256" key="1">
    <source>
        <dbReference type="SAM" id="MobiDB-lite"/>
    </source>
</evidence>
<dbReference type="HOGENOM" id="CLU_1930211_0_0_1"/>
<keyword evidence="2" id="KW-1133">Transmembrane helix</keyword>
<protein>
    <submittedName>
        <fullName evidence="3">Uncharacterized protein</fullName>
    </submittedName>
</protein>
<reference evidence="4" key="1">
    <citation type="submission" date="2011-08" db="EMBL/GenBank/DDBJ databases">
        <authorList>
            <person name="Rombauts S."/>
        </authorList>
    </citation>
    <scope>NUCLEOTIDE SEQUENCE</scope>
    <source>
        <strain evidence="4">London</strain>
    </source>
</reference>